<keyword evidence="2" id="KW-0813">Transport</keyword>
<evidence type="ECO:0000256" key="5">
    <source>
        <dbReference type="ARBA" id="ARBA00022989"/>
    </source>
</evidence>
<comment type="subcellular location">
    <subcellularLocation>
        <location evidence="1 9">Cell membrane</location>
        <topology evidence="1 9">Multi-pass membrane protein</topology>
    </subcellularLocation>
</comment>
<dbReference type="Proteomes" id="UP000321085">
    <property type="component" value="Unassembled WGS sequence"/>
</dbReference>
<evidence type="ECO:0000256" key="4">
    <source>
        <dbReference type="ARBA" id="ARBA00022692"/>
    </source>
</evidence>
<dbReference type="SUPFAM" id="SSF103481">
    <property type="entry name" value="Multidrug resistance efflux transporter EmrE"/>
    <property type="match status" value="1"/>
</dbReference>
<dbReference type="OrthoDB" id="9808638at2"/>
<keyword evidence="12" id="KW-1185">Reference proteome</keyword>
<dbReference type="RefSeq" id="WP_114185570.1">
    <property type="nucleotide sequence ID" value="NZ_BJYU01000025.1"/>
</dbReference>
<dbReference type="AlphaFoldDB" id="A0A512BRK1"/>
<dbReference type="GO" id="GO:1990961">
    <property type="term" value="P:xenobiotic detoxification by transmembrane export across the plasma membrane"/>
    <property type="evidence" value="ECO:0007669"/>
    <property type="project" value="UniProtKB-ARBA"/>
</dbReference>
<evidence type="ECO:0000313" key="11">
    <source>
        <dbReference type="EMBL" id="GEO14551.1"/>
    </source>
</evidence>
<dbReference type="InterPro" id="IPR000390">
    <property type="entry name" value="Small_drug/metabolite_transptr"/>
</dbReference>
<dbReference type="Gene3D" id="1.10.3730.20">
    <property type="match status" value="1"/>
</dbReference>
<keyword evidence="6 10" id="KW-0472">Membrane</keyword>
<protein>
    <recommendedName>
        <fullName evidence="8">Guanidinium exporter</fullName>
    </recommendedName>
</protein>
<dbReference type="GO" id="GO:0005886">
    <property type="term" value="C:plasma membrane"/>
    <property type="evidence" value="ECO:0007669"/>
    <property type="project" value="UniProtKB-SubCell"/>
</dbReference>
<keyword evidence="3" id="KW-1003">Cell membrane</keyword>
<reference evidence="11 12" key="1">
    <citation type="submission" date="2019-07" db="EMBL/GenBank/DDBJ databases">
        <title>Whole genome shotgun sequence of Microvirga aerophila NBRC 106136.</title>
        <authorList>
            <person name="Hosoyama A."/>
            <person name="Uohara A."/>
            <person name="Ohji S."/>
            <person name="Ichikawa N."/>
        </authorList>
    </citation>
    <scope>NUCLEOTIDE SEQUENCE [LARGE SCALE GENOMIC DNA]</scope>
    <source>
        <strain evidence="11 12">NBRC 106136</strain>
    </source>
</reference>
<dbReference type="FunFam" id="1.10.3730.20:FF:000001">
    <property type="entry name" value="Quaternary ammonium compound resistance transporter SugE"/>
    <property type="match status" value="1"/>
</dbReference>
<dbReference type="Pfam" id="PF00893">
    <property type="entry name" value="Multi_Drug_Res"/>
    <property type="match status" value="1"/>
</dbReference>
<keyword evidence="4 9" id="KW-0812">Transmembrane</keyword>
<evidence type="ECO:0000313" key="12">
    <source>
        <dbReference type="Proteomes" id="UP000321085"/>
    </source>
</evidence>
<organism evidence="11 12">
    <name type="scientific">Microvirga aerophila</name>
    <dbReference type="NCBI Taxonomy" id="670291"/>
    <lineage>
        <taxon>Bacteria</taxon>
        <taxon>Pseudomonadati</taxon>
        <taxon>Pseudomonadota</taxon>
        <taxon>Alphaproteobacteria</taxon>
        <taxon>Hyphomicrobiales</taxon>
        <taxon>Methylobacteriaceae</taxon>
        <taxon>Microvirga</taxon>
    </lineage>
</organism>
<feature type="transmembrane region" description="Helical" evidence="10">
    <location>
        <begin position="84"/>
        <end position="104"/>
    </location>
</feature>
<accession>A0A512BRK1</accession>
<dbReference type="GO" id="GO:0022857">
    <property type="term" value="F:transmembrane transporter activity"/>
    <property type="evidence" value="ECO:0007669"/>
    <property type="project" value="InterPro"/>
</dbReference>
<name>A0A512BRK1_9HYPH</name>
<feature type="transmembrane region" description="Helical" evidence="10">
    <location>
        <begin position="59"/>
        <end position="78"/>
    </location>
</feature>
<gene>
    <name evidence="11" type="ORF">MAE02_22470</name>
</gene>
<comment type="caution">
    <text evidence="11">The sequence shown here is derived from an EMBL/GenBank/DDBJ whole genome shotgun (WGS) entry which is preliminary data.</text>
</comment>
<dbReference type="NCBIfam" id="NF008512">
    <property type="entry name" value="PRK11431.1"/>
    <property type="match status" value="1"/>
</dbReference>
<dbReference type="PANTHER" id="PTHR30561:SF0">
    <property type="entry name" value="GUANIDINIUM EXPORTER"/>
    <property type="match status" value="1"/>
</dbReference>
<evidence type="ECO:0000256" key="8">
    <source>
        <dbReference type="ARBA" id="ARBA00039168"/>
    </source>
</evidence>
<evidence type="ECO:0000256" key="2">
    <source>
        <dbReference type="ARBA" id="ARBA00022448"/>
    </source>
</evidence>
<evidence type="ECO:0000256" key="9">
    <source>
        <dbReference type="RuleBase" id="RU003942"/>
    </source>
</evidence>
<dbReference type="EMBL" id="BJYU01000025">
    <property type="protein sequence ID" value="GEO14551.1"/>
    <property type="molecule type" value="Genomic_DNA"/>
</dbReference>
<dbReference type="InterPro" id="IPR037185">
    <property type="entry name" value="EmrE-like"/>
</dbReference>
<evidence type="ECO:0000256" key="7">
    <source>
        <dbReference type="ARBA" id="ARBA00038151"/>
    </source>
</evidence>
<comment type="similarity">
    <text evidence="7">Belongs to the drug/metabolite transporter (DMT) superfamily. Small multidrug resistance (SMR) (TC 2.A.7.1) family. Gdx/SugE subfamily.</text>
</comment>
<evidence type="ECO:0000256" key="1">
    <source>
        <dbReference type="ARBA" id="ARBA00004651"/>
    </source>
</evidence>
<dbReference type="PANTHER" id="PTHR30561">
    <property type="entry name" value="SMR FAMILY PROTON-DEPENDENT DRUG EFFLUX TRANSPORTER SUGE"/>
    <property type="match status" value="1"/>
</dbReference>
<sequence length="105" mass="10704">MAWTYLVLAGLLEIGWAIGLKYTDGFTRLVPSVLTGLSMVASVLLLGLGLKTLPVGTGYAVWTGIGTVGTAILGIYLLGEPATAMRLACIGLIVAGILGLKLAAS</sequence>
<proteinExistence type="inferred from homology"/>
<evidence type="ECO:0000256" key="10">
    <source>
        <dbReference type="SAM" id="Phobius"/>
    </source>
</evidence>
<keyword evidence="5 10" id="KW-1133">Transmembrane helix</keyword>
<feature type="transmembrane region" description="Helical" evidence="10">
    <location>
        <begin position="29"/>
        <end position="47"/>
    </location>
</feature>
<evidence type="ECO:0000256" key="6">
    <source>
        <dbReference type="ARBA" id="ARBA00023136"/>
    </source>
</evidence>
<evidence type="ECO:0000256" key="3">
    <source>
        <dbReference type="ARBA" id="ARBA00022475"/>
    </source>
</evidence>
<dbReference type="InterPro" id="IPR045324">
    <property type="entry name" value="Small_multidrug_res"/>
</dbReference>